<feature type="transmembrane region" description="Helical" evidence="7">
    <location>
        <begin position="12"/>
        <end position="33"/>
    </location>
</feature>
<dbReference type="AlphaFoldDB" id="A0A4W3JD20"/>
<name>A0A4W3JD20_CALMI</name>
<dbReference type="SUPFAM" id="SSF48652">
    <property type="entry name" value="Tetraspanin"/>
    <property type="match status" value="1"/>
</dbReference>
<sequence>MGGAIGFIKCLMFFFNFLIFLGGLCLLGTGAWITANPDGFKYLVSSHPLIYTGATIILVVGLILFLVGFLGCWGAISESKCLIMTCFFVISIPHLFPDLFRLSPWRVILSQIKTENFLTELKSKYKGENSKDVFSKTWDTIMIAFSCCGVTGPDDFMNVTALRKLPPSKRVPLTCCKRSDTGKILNKKECLLGNPNFRNDQGCYRVLVGHFMKYIHIIGICTLSVLLVEFFAMGFAICLYWKF</sequence>
<evidence type="ECO:0000313" key="8">
    <source>
        <dbReference type="Ensembl" id="ENSCMIP00000041279.1"/>
    </source>
</evidence>
<feature type="transmembrane region" description="Helical" evidence="7">
    <location>
        <begin position="214"/>
        <end position="241"/>
    </location>
</feature>
<dbReference type="InterPro" id="IPR008952">
    <property type="entry name" value="Tetraspanin_EC2_sf"/>
</dbReference>
<gene>
    <name evidence="8" type="primary">LOC103179051</name>
</gene>
<evidence type="ECO:0000256" key="5">
    <source>
        <dbReference type="ARBA" id="ARBA00023136"/>
    </source>
</evidence>
<dbReference type="Pfam" id="PF00335">
    <property type="entry name" value="Tetraspanin"/>
    <property type="match status" value="1"/>
</dbReference>
<evidence type="ECO:0000256" key="7">
    <source>
        <dbReference type="RuleBase" id="RU361218"/>
    </source>
</evidence>
<protein>
    <recommendedName>
        <fullName evidence="7">Tetraspanin</fullName>
    </recommendedName>
</protein>
<comment type="similarity">
    <text evidence="2 7">Belongs to the tetraspanin (TM4SF) family.</text>
</comment>
<evidence type="ECO:0000256" key="4">
    <source>
        <dbReference type="ARBA" id="ARBA00022989"/>
    </source>
</evidence>
<keyword evidence="3 7" id="KW-0812">Transmembrane</keyword>
<evidence type="ECO:0000256" key="6">
    <source>
        <dbReference type="ARBA" id="ARBA00023180"/>
    </source>
</evidence>
<dbReference type="PANTHER" id="PTHR19282">
    <property type="entry name" value="TETRASPANIN"/>
    <property type="match status" value="1"/>
</dbReference>
<dbReference type="Gene3D" id="1.10.1450.10">
    <property type="entry name" value="Tetraspanin"/>
    <property type="match status" value="1"/>
</dbReference>
<feature type="transmembrane region" description="Helical" evidence="7">
    <location>
        <begin position="53"/>
        <end position="74"/>
    </location>
</feature>
<keyword evidence="6" id="KW-0325">Glycoprotein</keyword>
<dbReference type="PIRSF" id="PIRSF002419">
    <property type="entry name" value="Tetraspanin"/>
    <property type="match status" value="1"/>
</dbReference>
<organism evidence="8 9">
    <name type="scientific">Callorhinchus milii</name>
    <name type="common">Ghost shark</name>
    <dbReference type="NCBI Taxonomy" id="7868"/>
    <lineage>
        <taxon>Eukaryota</taxon>
        <taxon>Metazoa</taxon>
        <taxon>Chordata</taxon>
        <taxon>Craniata</taxon>
        <taxon>Vertebrata</taxon>
        <taxon>Chondrichthyes</taxon>
        <taxon>Holocephali</taxon>
        <taxon>Chimaeriformes</taxon>
        <taxon>Callorhinchidae</taxon>
        <taxon>Callorhinchus</taxon>
    </lineage>
</organism>
<dbReference type="Proteomes" id="UP000314986">
    <property type="component" value="Unassembled WGS sequence"/>
</dbReference>
<dbReference type="InterPro" id="IPR018499">
    <property type="entry name" value="Tetraspanin/Peripherin"/>
</dbReference>
<dbReference type="InterPro" id="IPR000301">
    <property type="entry name" value="Tetraspanin_animals"/>
</dbReference>
<dbReference type="Ensembl" id="ENSCMIT00000041864.1">
    <property type="protein sequence ID" value="ENSCMIP00000041279.1"/>
    <property type="gene ID" value="ENSCMIG00000017209.1"/>
</dbReference>
<dbReference type="CDD" id="cd03156">
    <property type="entry name" value="uroplakin_I_like_LEL"/>
    <property type="match status" value="1"/>
</dbReference>
<dbReference type="PRINTS" id="PR00259">
    <property type="entry name" value="TMFOUR"/>
</dbReference>
<reference evidence="9" key="1">
    <citation type="journal article" date="2006" name="Science">
        <title>Ancient noncoding elements conserved in the human genome.</title>
        <authorList>
            <person name="Venkatesh B."/>
            <person name="Kirkness E.F."/>
            <person name="Loh Y.H."/>
            <person name="Halpern A.L."/>
            <person name="Lee A.P."/>
            <person name="Johnson J."/>
            <person name="Dandona N."/>
            <person name="Viswanathan L.D."/>
            <person name="Tay A."/>
            <person name="Venter J.C."/>
            <person name="Strausberg R.L."/>
            <person name="Brenner S."/>
        </authorList>
    </citation>
    <scope>NUCLEOTIDE SEQUENCE [LARGE SCALE GENOMIC DNA]</scope>
</reference>
<reference evidence="8" key="4">
    <citation type="submission" date="2025-08" db="UniProtKB">
        <authorList>
            <consortium name="Ensembl"/>
        </authorList>
    </citation>
    <scope>IDENTIFICATION</scope>
</reference>
<dbReference type="FunFam" id="1.10.1450.10:FF:000012">
    <property type="entry name" value="Tetraspanin"/>
    <property type="match status" value="1"/>
</dbReference>
<accession>A0A4W3JD20</accession>
<keyword evidence="4 7" id="KW-1133">Transmembrane helix</keyword>
<evidence type="ECO:0000256" key="1">
    <source>
        <dbReference type="ARBA" id="ARBA00004141"/>
    </source>
</evidence>
<dbReference type="InterPro" id="IPR018503">
    <property type="entry name" value="Tetraspanin_CS"/>
</dbReference>
<dbReference type="GO" id="GO:0005886">
    <property type="term" value="C:plasma membrane"/>
    <property type="evidence" value="ECO:0007669"/>
    <property type="project" value="TreeGrafter"/>
</dbReference>
<evidence type="ECO:0000256" key="3">
    <source>
        <dbReference type="ARBA" id="ARBA00022692"/>
    </source>
</evidence>
<comment type="subcellular location">
    <subcellularLocation>
        <location evidence="1 7">Membrane</location>
        <topology evidence="1 7">Multi-pass membrane protein</topology>
    </subcellularLocation>
</comment>
<comment type="caution">
    <text evidence="7">Lacks conserved residue(s) required for the propagation of feature annotation.</text>
</comment>
<proteinExistence type="inferred from homology"/>
<evidence type="ECO:0000313" key="9">
    <source>
        <dbReference type="Proteomes" id="UP000314986"/>
    </source>
</evidence>
<evidence type="ECO:0000256" key="2">
    <source>
        <dbReference type="ARBA" id="ARBA00006840"/>
    </source>
</evidence>
<reference evidence="8" key="5">
    <citation type="submission" date="2025-09" db="UniProtKB">
        <authorList>
            <consortium name="Ensembl"/>
        </authorList>
    </citation>
    <scope>IDENTIFICATION</scope>
</reference>
<keyword evidence="9" id="KW-1185">Reference proteome</keyword>
<keyword evidence="5 7" id="KW-0472">Membrane</keyword>
<dbReference type="GeneTree" id="ENSGT00940000157667"/>
<reference evidence="9" key="3">
    <citation type="journal article" date="2014" name="Nature">
        <title>Elephant shark genome provides unique insights into gnathostome evolution.</title>
        <authorList>
            <consortium name="International Elephant Shark Genome Sequencing Consortium"/>
            <person name="Venkatesh B."/>
            <person name="Lee A.P."/>
            <person name="Ravi V."/>
            <person name="Maurya A.K."/>
            <person name="Lian M.M."/>
            <person name="Swann J.B."/>
            <person name="Ohta Y."/>
            <person name="Flajnik M.F."/>
            <person name="Sutoh Y."/>
            <person name="Kasahara M."/>
            <person name="Hoon S."/>
            <person name="Gangu V."/>
            <person name="Roy S.W."/>
            <person name="Irimia M."/>
            <person name="Korzh V."/>
            <person name="Kondrychyn I."/>
            <person name="Lim Z.W."/>
            <person name="Tay B.H."/>
            <person name="Tohari S."/>
            <person name="Kong K.W."/>
            <person name="Ho S."/>
            <person name="Lorente-Galdos B."/>
            <person name="Quilez J."/>
            <person name="Marques-Bonet T."/>
            <person name="Raney B.J."/>
            <person name="Ingham P.W."/>
            <person name="Tay A."/>
            <person name="Hillier L.W."/>
            <person name="Minx P."/>
            <person name="Boehm T."/>
            <person name="Wilson R.K."/>
            <person name="Brenner S."/>
            <person name="Warren W.C."/>
        </authorList>
    </citation>
    <scope>NUCLEOTIDE SEQUENCE [LARGE SCALE GENOMIC DNA]</scope>
</reference>
<reference evidence="9" key="2">
    <citation type="journal article" date="2007" name="PLoS Biol.">
        <title>Survey sequencing and comparative analysis of the elephant shark (Callorhinchus milii) genome.</title>
        <authorList>
            <person name="Venkatesh B."/>
            <person name="Kirkness E.F."/>
            <person name="Loh Y.H."/>
            <person name="Halpern A.L."/>
            <person name="Lee A.P."/>
            <person name="Johnson J."/>
            <person name="Dandona N."/>
            <person name="Viswanathan L.D."/>
            <person name="Tay A."/>
            <person name="Venter J.C."/>
            <person name="Strausberg R.L."/>
            <person name="Brenner S."/>
        </authorList>
    </citation>
    <scope>NUCLEOTIDE SEQUENCE [LARGE SCALE GENOMIC DNA]</scope>
</reference>
<dbReference type="PANTHER" id="PTHR19282:SF558">
    <property type="entry name" value="TETRASPANIN"/>
    <property type="match status" value="1"/>
</dbReference>
<dbReference type="PROSITE" id="PS00421">
    <property type="entry name" value="TM4_1"/>
    <property type="match status" value="1"/>
</dbReference>